<dbReference type="Gene3D" id="1.10.579.10">
    <property type="entry name" value="DNA Cyclobutane Dipyrimidine Photolyase, subunit A, domain 3"/>
    <property type="match status" value="1"/>
</dbReference>
<organism evidence="1 2">
    <name type="scientific">Plantimonas leprariae</name>
    <dbReference type="NCBI Taxonomy" id="2615207"/>
    <lineage>
        <taxon>Bacteria</taxon>
        <taxon>Pseudomonadati</taxon>
        <taxon>Pseudomonadota</taxon>
        <taxon>Alphaproteobacteria</taxon>
        <taxon>Hyphomicrobiales</taxon>
        <taxon>Aurantimonadaceae</taxon>
        <taxon>Plantimonas</taxon>
    </lineage>
</organism>
<dbReference type="SUPFAM" id="SSF48173">
    <property type="entry name" value="Cryptochrome/photolyase FAD-binding domain"/>
    <property type="match status" value="1"/>
</dbReference>
<dbReference type="InterPro" id="IPR036134">
    <property type="entry name" value="Crypto/Photolyase_FAD-like_sf"/>
</dbReference>
<comment type="caution">
    <text evidence="1">The sequence shown here is derived from an EMBL/GenBank/DDBJ whole genome shotgun (WGS) entry which is preliminary data.</text>
</comment>
<dbReference type="Pfam" id="PF04244">
    <property type="entry name" value="DPRP"/>
    <property type="match status" value="1"/>
</dbReference>
<sequence>MGNERGRDAGRGKRSRTLRFVLGDQLSRDVSSLRDLAPGDVVLMAEVSEEATYVRHHKRKIAFLFAAMRHFAEELRTDGIQVDYVRLDASDNGGSFTAELERAVARHRPDRIIVTEPGEWRVLEMMRTWEGITGVPVELRPDDRFLASRDDFEAYAKRSKGLRLEHFYREMRIRTGYLMAGEREPVDGRWNFDEDNRRPLPAKVELPQRPAFPPDDVTTEAIALVEQRFGNHFGSLSEFDYPTTRDDALLYLRWFVREALPRFGAYQDAMRQGAPLLFHSHLSALMNCGLLNPRECCDEAEAAYRRGDAPINAVEGFIRQIIGWREFIRGVYWLHMPGYGDENALEATRKLPDFFWTGNTDLNCLAQSIGETRDNAYAHHIQRLMVIGNFCLIAGLNPSEVQEWYLVVYHDAYEWVEMPNVVGIILHADGGLIASKPYAASGSYIDRMSDYCRSCRYSPKVKLGEGACPFNYLYWDFLYRNRERLAGNRRLDRSYQTLDRMAEDRVAAIRREANAFLDALPSGGAY</sequence>
<dbReference type="Gene3D" id="3.40.50.620">
    <property type="entry name" value="HUPs"/>
    <property type="match status" value="1"/>
</dbReference>
<evidence type="ECO:0000313" key="2">
    <source>
        <dbReference type="Proteomes" id="UP000432089"/>
    </source>
</evidence>
<dbReference type="RefSeq" id="WP_150969173.1">
    <property type="nucleotide sequence ID" value="NZ_VZDO01000004.1"/>
</dbReference>
<dbReference type="GO" id="GO:0016829">
    <property type="term" value="F:lyase activity"/>
    <property type="evidence" value="ECO:0007669"/>
    <property type="project" value="UniProtKB-KW"/>
</dbReference>
<dbReference type="InterPro" id="IPR014729">
    <property type="entry name" value="Rossmann-like_a/b/a_fold"/>
</dbReference>
<dbReference type="EMBL" id="VZDO01000004">
    <property type="protein sequence ID" value="KAB0680963.1"/>
    <property type="molecule type" value="Genomic_DNA"/>
</dbReference>
<protein>
    <submittedName>
        <fullName evidence="1">Cryptochrome/photolyase family protein</fullName>
    </submittedName>
</protein>
<dbReference type="Gene3D" id="1.25.40.80">
    <property type="match status" value="1"/>
</dbReference>
<proteinExistence type="predicted"/>
<keyword evidence="1" id="KW-0456">Lyase</keyword>
<reference evidence="1 2" key="1">
    <citation type="submission" date="2019-09" db="EMBL/GenBank/DDBJ databases">
        <title>YIM 132180 draft genome.</title>
        <authorList>
            <person name="Zhang K."/>
        </authorList>
    </citation>
    <scope>NUCLEOTIDE SEQUENCE [LARGE SCALE GENOMIC DNA]</scope>
    <source>
        <strain evidence="1 2">YIM 132180</strain>
    </source>
</reference>
<evidence type="ECO:0000313" key="1">
    <source>
        <dbReference type="EMBL" id="KAB0680963.1"/>
    </source>
</evidence>
<dbReference type="InterPro" id="IPR007357">
    <property type="entry name" value="PhrB-like"/>
</dbReference>
<dbReference type="PANTHER" id="PTHR38657:SF1">
    <property type="entry name" value="SLR1343 PROTEIN"/>
    <property type="match status" value="1"/>
</dbReference>
<dbReference type="Gene3D" id="1.10.10.1710">
    <property type="entry name" value="Deoxyribodipyrimidine photolyase-related"/>
    <property type="match status" value="1"/>
</dbReference>
<dbReference type="InterPro" id="IPR052551">
    <property type="entry name" value="UV-DNA_repair_photolyase"/>
</dbReference>
<name>A0A7V7PR75_9HYPH</name>
<dbReference type="Proteomes" id="UP000432089">
    <property type="component" value="Unassembled WGS sequence"/>
</dbReference>
<gene>
    <name evidence="1" type="ORF">F6X38_07925</name>
</gene>
<dbReference type="AlphaFoldDB" id="A0A7V7PR75"/>
<accession>A0A7V7PR75</accession>
<keyword evidence="2" id="KW-1185">Reference proteome</keyword>
<dbReference type="PANTHER" id="PTHR38657">
    <property type="entry name" value="SLR1343 PROTEIN"/>
    <property type="match status" value="1"/>
</dbReference>